<evidence type="ECO:0000259" key="26">
    <source>
        <dbReference type="PROSITE" id="PS52035"/>
    </source>
</evidence>
<evidence type="ECO:0000256" key="11">
    <source>
        <dbReference type="ARBA" id="ARBA00022833"/>
    </source>
</evidence>
<evidence type="ECO:0000256" key="10">
    <source>
        <dbReference type="ARBA" id="ARBA00022801"/>
    </source>
</evidence>
<evidence type="ECO:0000256" key="18">
    <source>
        <dbReference type="ARBA" id="ARBA00024081"/>
    </source>
</evidence>
<dbReference type="GO" id="GO:0016485">
    <property type="term" value="P:protein processing"/>
    <property type="evidence" value="ECO:0007669"/>
    <property type="project" value="TreeGrafter"/>
</dbReference>
<evidence type="ECO:0000256" key="25">
    <source>
        <dbReference type="SAM" id="SignalP"/>
    </source>
</evidence>
<keyword evidence="12" id="KW-0482">Metalloprotease</keyword>
<proteinExistence type="inferred from homology"/>
<evidence type="ECO:0000256" key="20">
    <source>
        <dbReference type="ARBA" id="ARBA00031745"/>
    </source>
</evidence>
<evidence type="ECO:0000256" key="22">
    <source>
        <dbReference type="PROSITE-ProRule" id="PRU01379"/>
    </source>
</evidence>
<keyword evidence="24" id="KW-1133">Transmembrane helix</keyword>
<evidence type="ECO:0000256" key="9">
    <source>
        <dbReference type="ARBA" id="ARBA00022729"/>
    </source>
</evidence>
<evidence type="ECO:0000313" key="28">
    <source>
        <dbReference type="Proteomes" id="UP000736164"/>
    </source>
</evidence>
<dbReference type="Pfam" id="PF13620">
    <property type="entry name" value="CarboxypepD_reg"/>
    <property type="match status" value="1"/>
</dbReference>
<dbReference type="GO" id="GO:0008104">
    <property type="term" value="P:intracellular protein localization"/>
    <property type="evidence" value="ECO:0007669"/>
    <property type="project" value="UniProtKB-ARBA"/>
</dbReference>
<evidence type="ECO:0000256" key="1">
    <source>
        <dbReference type="ARBA" id="ARBA00001947"/>
    </source>
</evidence>
<dbReference type="GO" id="GO:0005615">
    <property type="term" value="C:extracellular space"/>
    <property type="evidence" value="ECO:0007669"/>
    <property type="project" value="TreeGrafter"/>
</dbReference>
<comment type="cofactor">
    <cofactor evidence="1">
        <name>Zn(2+)</name>
        <dbReference type="ChEBI" id="CHEBI:29105"/>
    </cofactor>
</comment>
<dbReference type="FunFam" id="2.60.40.1120:FF:000004">
    <property type="entry name" value="Carboxypeptidase E"/>
    <property type="match status" value="1"/>
</dbReference>
<dbReference type="GO" id="GO:0007154">
    <property type="term" value="P:cell communication"/>
    <property type="evidence" value="ECO:0007669"/>
    <property type="project" value="UniProtKB-ARBA"/>
</dbReference>
<evidence type="ECO:0000256" key="12">
    <source>
        <dbReference type="ARBA" id="ARBA00023049"/>
    </source>
</evidence>
<evidence type="ECO:0000256" key="5">
    <source>
        <dbReference type="ARBA" id="ARBA00022525"/>
    </source>
</evidence>
<gene>
    <name evidence="27" type="primary">Cpe_0</name>
    <name evidence="27" type="ORF">GTO95_0018589</name>
</gene>
<evidence type="ECO:0000256" key="14">
    <source>
        <dbReference type="ARBA" id="ARBA00023180"/>
    </source>
</evidence>
<keyword evidence="13 24" id="KW-0472">Membrane</keyword>
<feature type="non-terminal residue" evidence="27">
    <location>
        <position position="1028"/>
    </location>
</feature>
<evidence type="ECO:0000256" key="15">
    <source>
        <dbReference type="ARBA" id="ARBA00023329"/>
    </source>
</evidence>
<dbReference type="InterPro" id="IPR034232">
    <property type="entry name" value="M14_CPE_CPD"/>
</dbReference>
<dbReference type="GO" id="GO:0023052">
    <property type="term" value="P:signaling"/>
    <property type="evidence" value="ECO:0007669"/>
    <property type="project" value="UniProtKB-ARBA"/>
</dbReference>
<dbReference type="EMBL" id="JAAWVO010032711">
    <property type="protein sequence ID" value="MBN3316947.1"/>
    <property type="molecule type" value="Genomic_DNA"/>
</dbReference>
<feature type="transmembrane region" description="Helical" evidence="24">
    <location>
        <begin position="701"/>
        <end position="720"/>
    </location>
</feature>
<reference evidence="27" key="1">
    <citation type="journal article" date="2021" name="Cell">
        <title>Tracing the genetic footprints of vertebrate landing in non-teleost ray-finned fishes.</title>
        <authorList>
            <person name="Bi X."/>
            <person name="Wang K."/>
            <person name="Yang L."/>
            <person name="Pan H."/>
            <person name="Jiang H."/>
            <person name="Wei Q."/>
            <person name="Fang M."/>
            <person name="Yu H."/>
            <person name="Zhu C."/>
            <person name="Cai Y."/>
            <person name="He Y."/>
            <person name="Gan X."/>
            <person name="Zeng H."/>
            <person name="Yu D."/>
            <person name="Zhu Y."/>
            <person name="Jiang H."/>
            <person name="Qiu Q."/>
            <person name="Yang H."/>
            <person name="Zhang Y.E."/>
            <person name="Wang W."/>
            <person name="Zhu M."/>
            <person name="He S."/>
            <person name="Zhang G."/>
        </authorList>
    </citation>
    <scope>NUCLEOTIDE SEQUENCE</scope>
    <source>
        <strain evidence="27">Allg_001</strain>
    </source>
</reference>
<feature type="chain" id="PRO_5035176046" description="Carboxypeptidase E" evidence="25">
    <location>
        <begin position="20"/>
        <end position="1028"/>
    </location>
</feature>
<dbReference type="GO" id="GO:0004181">
    <property type="term" value="F:metallocarboxypeptidase activity"/>
    <property type="evidence" value="ECO:0007669"/>
    <property type="project" value="UniProtKB-EC"/>
</dbReference>
<evidence type="ECO:0000256" key="2">
    <source>
        <dbReference type="ARBA" id="ARBA00004268"/>
    </source>
</evidence>
<dbReference type="InterPro" id="IPR008969">
    <property type="entry name" value="CarboxyPept-like_regulatory"/>
</dbReference>
<evidence type="ECO:0000256" key="21">
    <source>
        <dbReference type="ARBA" id="ARBA00032488"/>
    </source>
</evidence>
<evidence type="ECO:0000313" key="27">
    <source>
        <dbReference type="EMBL" id="MBN3316947.1"/>
    </source>
</evidence>
<dbReference type="Pfam" id="PF07782">
    <property type="entry name" value="DC_STAMP"/>
    <property type="match status" value="1"/>
</dbReference>
<keyword evidence="15" id="KW-0968">Cytoplasmic vesicle</keyword>
<dbReference type="PROSITE" id="PS52035">
    <property type="entry name" value="PEPTIDASE_M14"/>
    <property type="match status" value="1"/>
</dbReference>
<feature type="transmembrane region" description="Helical" evidence="24">
    <location>
        <begin position="875"/>
        <end position="894"/>
    </location>
</feature>
<evidence type="ECO:0000256" key="13">
    <source>
        <dbReference type="ARBA" id="ARBA00023136"/>
    </source>
</evidence>
<evidence type="ECO:0000256" key="7">
    <source>
        <dbReference type="ARBA" id="ARBA00022670"/>
    </source>
</evidence>
<evidence type="ECO:0000256" key="24">
    <source>
        <dbReference type="SAM" id="Phobius"/>
    </source>
</evidence>
<keyword evidence="9 25" id="KW-0732">Signal</keyword>
<keyword evidence="6 27" id="KW-0121">Carboxypeptidase</keyword>
<dbReference type="GO" id="GO:0006518">
    <property type="term" value="P:peptide metabolic process"/>
    <property type="evidence" value="ECO:0007669"/>
    <property type="project" value="TreeGrafter"/>
</dbReference>
<dbReference type="Proteomes" id="UP000736164">
    <property type="component" value="Unassembled WGS sequence"/>
</dbReference>
<dbReference type="InterPro" id="IPR057247">
    <property type="entry name" value="CARBOXYPEPT_ZN_2"/>
</dbReference>
<comment type="similarity">
    <text evidence="4 22">Belongs to the peptidase M14 family.</text>
</comment>
<dbReference type="GO" id="GO:0030658">
    <property type="term" value="C:transport vesicle membrane"/>
    <property type="evidence" value="ECO:0007669"/>
    <property type="project" value="UniProtKB-SubCell"/>
</dbReference>
<feature type="non-terminal residue" evidence="27">
    <location>
        <position position="1"/>
    </location>
</feature>
<comment type="subcellular location">
    <subcellularLocation>
        <location evidence="2">Cytoplasmic vesicle</location>
        <location evidence="2">Secretory vesicle membrane</location>
        <topology evidence="2">Peripheral membrane protein</topology>
    </subcellularLocation>
    <subcellularLocation>
        <location evidence="3">Secreted</location>
    </subcellularLocation>
</comment>
<dbReference type="AlphaFoldDB" id="A0A8J7NNL3"/>
<keyword evidence="10" id="KW-0378">Hydrolase</keyword>
<sequence length="1028" mass="116854">MKSYLLLAVCGTLVVLASGEEKSGNVDKRFTEKEDISFEYHRYEELRKSLVSVWLQCQSISRIYTIGQSFEGRELLVLELSDNPGIHEPGEPEFKYIGNMHGNEAVSRELIIFLARYLCNEYQKGNETIIDLIHNTRIHLMPSMNPDGFEKAASQPGDLKDWLVGRSNAQGIDLNRNFPDLDRIAYINEKEGGPNNHLLKNMKKAVDQNNKLAPETKAVIHWIMDIPFVLSANLHGGDVVANYPYDETRSGSVHEYSASPDDATFKSLARAYSSYNPLMSDPNRPPCRKNDDDSSFVDGITNGAAWYSVPGGMQDFNYLSSNCFEITVELSCDKFPPEDTLKMYWDQNKNSLVNYIQQAHRGVKGFVRDLQGNPISNASISVEGISHDITSAKDGDYWRLLAPGNYKVSASAPGYLTVIKKVAVPYSPATKKVCERVLPGFATPVLFSGPQEFRVAKLFLGSCFGAICGAGPISNIHHNVQDIALSLGCNMELQMNHSRVMWRVLMEPFKKVVQDIAGQKDRFEQEAQAVRRRFQEVREQVLGEYGYSALHREPTLRGHSTQDMFAAKTMLRCDSVVEEGISRCRLWFHGKWEECMRTIAVPLLNHLLCLPMTFSFLCDIMRVMTPWCRERIPVEGNFGQTYDKLNASIESLGDGFSTTVVFRKTEQQTLLGTAFSQAQIREELRQTFLEKKLVMEQLVDFIQLLLSCTFVFILLSAYGYTRNYLRDVCFDNVYVTTYFRQIDARRRQLGKRHLLPLKKAEKPDFISPWSPSVHSSELRILVLGLLQVIPLCLFIGTLLAVDWLLYRIFTIIRSHSYTEYSFTSSHHIEITIGGQSMMATLLRKTIRAFNTSSSMDLRTSNTHCLPQPRALSQSAYLWSTLPLLLMVLLCWVQIYSNRLRRVIAAFFFPKREKQRVLFLYNEQLRRRMSYVQTQRQRLIRQARAGQAAGRVSSVLSSLCGRLGCQRRWCCVCGEPQREGGVVCPLQSCGAVYCLQCWRDLGQFCFACTALSQHTSGESHSDAETRYVE</sequence>
<dbReference type="PRINTS" id="PR00765">
    <property type="entry name" value="CRBOXYPTASEA"/>
</dbReference>
<dbReference type="PROSITE" id="PS00133">
    <property type="entry name" value="CARBOXYPEPT_ZN_2"/>
    <property type="match status" value="1"/>
</dbReference>
<dbReference type="InterPro" id="IPR050753">
    <property type="entry name" value="Peptidase_M14_domain"/>
</dbReference>
<keyword evidence="24" id="KW-0812">Transmembrane</keyword>
<feature type="domain" description="Peptidase M14" evidence="26">
    <location>
        <begin position="39"/>
        <end position="359"/>
    </location>
</feature>
<dbReference type="SUPFAM" id="SSF49464">
    <property type="entry name" value="Carboxypeptidase regulatory domain-like"/>
    <property type="match status" value="1"/>
</dbReference>
<dbReference type="CDD" id="cd11308">
    <property type="entry name" value="Peptidase_M14NE-CP-C_like"/>
    <property type="match status" value="1"/>
</dbReference>
<feature type="active site" description="Proton donor/acceptor" evidence="22">
    <location>
        <position position="329"/>
    </location>
</feature>
<dbReference type="Gene3D" id="3.40.630.10">
    <property type="entry name" value="Zn peptidases"/>
    <property type="match status" value="1"/>
</dbReference>
<dbReference type="FunFam" id="3.40.630.10:FF:000013">
    <property type="entry name" value="carboxypeptidase N catalytic chain"/>
    <property type="match status" value="1"/>
</dbReference>
<evidence type="ECO:0000256" key="17">
    <source>
        <dbReference type="ARBA" id="ARBA00024064"/>
    </source>
</evidence>
<keyword evidence="23" id="KW-0175">Coiled coil</keyword>
<name>A0A8J7NNL3_ATRSP</name>
<comment type="catalytic activity">
    <reaction evidence="16">
        <text>Release of C-terminal arginine or lysine residues from polypeptides.</text>
        <dbReference type="EC" id="3.4.17.10"/>
    </reaction>
</comment>
<evidence type="ECO:0000256" key="3">
    <source>
        <dbReference type="ARBA" id="ARBA00004613"/>
    </source>
</evidence>
<dbReference type="EC" id="3.4.17.10" evidence="17"/>
<accession>A0A8J7NNL3</accession>
<dbReference type="InterPro" id="IPR000834">
    <property type="entry name" value="Peptidase_M14"/>
</dbReference>
<comment type="caution">
    <text evidence="27">The sequence shown here is derived from an EMBL/GenBank/DDBJ whole genome shotgun (WGS) entry which is preliminary data.</text>
</comment>
<organism evidence="27 28">
    <name type="scientific">Atractosteus spatula</name>
    <name type="common">Alligator gar</name>
    <name type="synonym">Lepisosteus spatula</name>
    <dbReference type="NCBI Taxonomy" id="7917"/>
    <lineage>
        <taxon>Eukaryota</taxon>
        <taxon>Metazoa</taxon>
        <taxon>Chordata</taxon>
        <taxon>Craniata</taxon>
        <taxon>Vertebrata</taxon>
        <taxon>Euteleostomi</taxon>
        <taxon>Actinopterygii</taxon>
        <taxon>Neopterygii</taxon>
        <taxon>Holostei</taxon>
        <taxon>Semionotiformes</taxon>
        <taxon>Lepisosteidae</taxon>
        <taxon>Atractosteus</taxon>
    </lineage>
</organism>
<evidence type="ECO:0000256" key="16">
    <source>
        <dbReference type="ARBA" id="ARBA00023961"/>
    </source>
</evidence>
<evidence type="ECO:0000256" key="23">
    <source>
        <dbReference type="SAM" id="Coils"/>
    </source>
</evidence>
<evidence type="ECO:0000256" key="6">
    <source>
        <dbReference type="ARBA" id="ARBA00022645"/>
    </source>
</evidence>
<dbReference type="PANTHER" id="PTHR11532">
    <property type="entry name" value="PROTEASE M14 CARBOXYPEPTIDASE"/>
    <property type="match status" value="1"/>
</dbReference>
<keyword evidence="28" id="KW-1185">Reference proteome</keyword>
<keyword evidence="8" id="KW-0479">Metal-binding</keyword>
<dbReference type="InterPro" id="IPR057246">
    <property type="entry name" value="CARBOXYPEPT_ZN_1"/>
</dbReference>
<dbReference type="SUPFAM" id="SSF53187">
    <property type="entry name" value="Zn-dependent exopeptidases"/>
    <property type="match status" value="1"/>
</dbReference>
<dbReference type="InterPro" id="IPR058842">
    <property type="entry name" value="DCST1_C"/>
</dbReference>
<keyword evidence="11" id="KW-0862">Zinc</keyword>
<dbReference type="CDD" id="cd03865">
    <property type="entry name" value="M14_CPE"/>
    <property type="match status" value="1"/>
</dbReference>
<feature type="transmembrane region" description="Helical" evidence="24">
    <location>
        <begin position="780"/>
        <end position="806"/>
    </location>
</feature>
<dbReference type="GO" id="GO:0008270">
    <property type="term" value="F:zinc ion binding"/>
    <property type="evidence" value="ECO:0007669"/>
    <property type="project" value="InterPro"/>
</dbReference>
<keyword evidence="5" id="KW-0964">Secreted</keyword>
<dbReference type="Gene3D" id="2.60.40.1120">
    <property type="entry name" value="Carboxypeptidase-like, regulatory domain"/>
    <property type="match status" value="1"/>
</dbReference>
<dbReference type="PANTHER" id="PTHR11532:SF92">
    <property type="entry name" value="CARBOXYPEPTIDASE E"/>
    <property type="match status" value="1"/>
</dbReference>
<protein>
    <recommendedName>
        <fullName evidence="18">Carboxypeptidase E</fullName>
        <ecNumber evidence="17">3.4.17.10</ecNumber>
    </recommendedName>
    <alternativeName>
        <fullName evidence="19">Carboxypeptidase H</fullName>
    </alternativeName>
    <alternativeName>
        <fullName evidence="21">Enkephalin convertase</fullName>
    </alternativeName>
    <alternativeName>
        <fullName evidence="20">Prohormone-processing carboxypeptidase</fullName>
    </alternativeName>
</protein>
<evidence type="ECO:0000256" key="8">
    <source>
        <dbReference type="ARBA" id="ARBA00022723"/>
    </source>
</evidence>
<keyword evidence="14" id="KW-0325">Glycoprotein</keyword>
<evidence type="ECO:0000256" key="4">
    <source>
        <dbReference type="ARBA" id="ARBA00005988"/>
    </source>
</evidence>
<dbReference type="InterPro" id="IPR012858">
    <property type="entry name" value="DC_STAMP-like"/>
</dbReference>
<feature type="signal peptide" evidence="25">
    <location>
        <begin position="1"/>
        <end position="19"/>
    </location>
</feature>
<dbReference type="Pfam" id="PF00246">
    <property type="entry name" value="Peptidase_M14"/>
    <property type="match status" value="1"/>
</dbReference>
<feature type="coiled-coil region" evidence="23">
    <location>
        <begin position="513"/>
        <end position="540"/>
    </location>
</feature>
<dbReference type="Pfam" id="PF26037">
    <property type="entry name" value="zf-RING_DCST1_C"/>
    <property type="match status" value="1"/>
</dbReference>
<evidence type="ECO:0000256" key="19">
    <source>
        <dbReference type="ARBA" id="ARBA00031341"/>
    </source>
</evidence>
<dbReference type="SMART" id="SM00631">
    <property type="entry name" value="Zn_pept"/>
    <property type="match status" value="1"/>
</dbReference>
<keyword evidence="7" id="KW-0645">Protease</keyword>
<dbReference type="PROSITE" id="PS00132">
    <property type="entry name" value="CARBOXYPEPT_ZN_1"/>
    <property type="match status" value="1"/>
</dbReference>